<accession>A0A6J1WVX3</accession>
<name>A0A6J1WVX3_GALME</name>
<proteinExistence type="predicted"/>
<feature type="signal peptide" evidence="1">
    <location>
        <begin position="1"/>
        <end position="23"/>
    </location>
</feature>
<organism evidence="2 3">
    <name type="scientific">Galleria mellonella</name>
    <name type="common">Greater wax moth</name>
    <dbReference type="NCBI Taxonomy" id="7137"/>
    <lineage>
        <taxon>Eukaryota</taxon>
        <taxon>Metazoa</taxon>
        <taxon>Ecdysozoa</taxon>
        <taxon>Arthropoda</taxon>
        <taxon>Hexapoda</taxon>
        <taxon>Insecta</taxon>
        <taxon>Pterygota</taxon>
        <taxon>Neoptera</taxon>
        <taxon>Endopterygota</taxon>
        <taxon>Lepidoptera</taxon>
        <taxon>Glossata</taxon>
        <taxon>Ditrysia</taxon>
        <taxon>Pyraloidea</taxon>
        <taxon>Pyralidae</taxon>
        <taxon>Galleriinae</taxon>
        <taxon>Galleria</taxon>
    </lineage>
</organism>
<dbReference type="RefSeq" id="XP_026760386.2">
    <property type="nucleotide sequence ID" value="XM_026904585.3"/>
</dbReference>
<sequence length="146" mass="16539">MKRLLFVFISVQVSLQTCPETTSVQIQNYDGPIFLHSPSPPYFCRPVPTYEKYELDCTCIKHPSYVPVSSSPVYNHGYYRDLPTVTDNSFCSVDNTRVTPCTPCTYTTSYTRSCDRDTGTLTSGLPQMGKYGNQNLQYECKCSGYM</sequence>
<gene>
    <name evidence="3" type="primary">LOC113519466</name>
</gene>
<keyword evidence="1" id="KW-0732">Signal</keyword>
<evidence type="ECO:0000256" key="1">
    <source>
        <dbReference type="SAM" id="SignalP"/>
    </source>
</evidence>
<dbReference type="GeneID" id="113519466"/>
<evidence type="ECO:0000313" key="3">
    <source>
        <dbReference type="RefSeq" id="XP_026760386.2"/>
    </source>
</evidence>
<dbReference type="AlphaFoldDB" id="A0A6J1WVX3"/>
<feature type="chain" id="PRO_5046410395" evidence="1">
    <location>
        <begin position="24"/>
        <end position="146"/>
    </location>
</feature>
<dbReference type="Proteomes" id="UP001652740">
    <property type="component" value="Unplaced"/>
</dbReference>
<dbReference type="InParanoid" id="A0A6J1WVX3"/>
<dbReference type="KEGG" id="gmw:113519466"/>
<evidence type="ECO:0000313" key="2">
    <source>
        <dbReference type="Proteomes" id="UP001652740"/>
    </source>
</evidence>
<protein>
    <submittedName>
        <fullName evidence="3">Uncharacterized protein LOC113519466</fullName>
    </submittedName>
</protein>
<keyword evidence="2" id="KW-1185">Reference proteome</keyword>
<reference evidence="3" key="1">
    <citation type="submission" date="2025-08" db="UniProtKB">
        <authorList>
            <consortium name="RefSeq"/>
        </authorList>
    </citation>
    <scope>IDENTIFICATION</scope>
    <source>
        <tissue evidence="3">Whole larvae</tissue>
    </source>
</reference>